<protein>
    <submittedName>
        <fullName evidence="1">Uncharacterized protein</fullName>
    </submittedName>
</protein>
<evidence type="ECO:0000313" key="1">
    <source>
        <dbReference type="EMBL" id="AEI51902.1"/>
    </source>
</evidence>
<dbReference type="KEGG" id="rsi:Runsl_5612"/>
<keyword evidence="2" id="KW-1185">Reference proteome</keyword>
<reference evidence="2" key="1">
    <citation type="submission" date="2011-06" db="EMBL/GenBank/DDBJ databases">
        <title>The complete genome of chromosome of Runella slithyformis DSM 19594.</title>
        <authorList>
            <consortium name="US DOE Joint Genome Institute (JGI-PGF)"/>
            <person name="Lucas S."/>
            <person name="Han J."/>
            <person name="Lapidus A."/>
            <person name="Bruce D."/>
            <person name="Goodwin L."/>
            <person name="Pitluck S."/>
            <person name="Peters L."/>
            <person name="Kyrpides N."/>
            <person name="Mavromatis K."/>
            <person name="Ivanova N."/>
            <person name="Ovchinnikova G."/>
            <person name="Zhang X."/>
            <person name="Misra M."/>
            <person name="Detter J.C."/>
            <person name="Tapia R."/>
            <person name="Han C."/>
            <person name="Land M."/>
            <person name="Hauser L."/>
            <person name="Markowitz V."/>
            <person name="Cheng J.-F."/>
            <person name="Hugenholtz P."/>
            <person name="Woyke T."/>
            <person name="Wu D."/>
            <person name="Tindall B."/>
            <person name="Faehrich R."/>
            <person name="Brambilla E."/>
            <person name="Klenk H.-P."/>
            <person name="Eisen J.A."/>
        </authorList>
    </citation>
    <scope>NUCLEOTIDE SEQUENCE [LARGE SCALE GENOMIC DNA]</scope>
    <source>
        <strain evidence="2">ATCC 29530 / DSM 19594 / LMG 11500 / NCIMB 11436 / LSU 4</strain>
    </source>
</reference>
<sequence length="47" mass="5190">MKTTVNKPATKKLKDEYASSDALVQDKLNRASQTLKIVDLSILPKMG</sequence>
<dbReference type="AlphaFoldDB" id="A0A7U3ZR89"/>
<gene>
    <name evidence="1" type="ordered locus">Runsl_5612</name>
</gene>
<reference evidence="1 2" key="2">
    <citation type="journal article" date="2012" name="Stand. Genomic Sci.">
        <title>Complete genome sequence of the aquatic bacterium Runella slithyformis type strain (LSU 4(T)).</title>
        <authorList>
            <person name="Copeland A."/>
            <person name="Zhang X."/>
            <person name="Misra M."/>
            <person name="Lapidus A."/>
            <person name="Nolan M."/>
            <person name="Lucas S."/>
            <person name="Deshpande S."/>
            <person name="Cheng J.F."/>
            <person name="Tapia R."/>
            <person name="Goodwin L.A."/>
            <person name="Pitluck S."/>
            <person name="Liolios K."/>
            <person name="Pagani I."/>
            <person name="Ivanova N."/>
            <person name="Mikhailova N."/>
            <person name="Pati A."/>
            <person name="Chen A."/>
            <person name="Palaniappan K."/>
            <person name="Land M."/>
            <person name="Hauser L."/>
            <person name="Pan C."/>
            <person name="Jeffries C.D."/>
            <person name="Detter J.C."/>
            <person name="Brambilla E.M."/>
            <person name="Rohde M."/>
            <person name="Djao O.D."/>
            <person name="Goker M."/>
            <person name="Sikorski J."/>
            <person name="Tindall B.J."/>
            <person name="Woyke T."/>
            <person name="Bristow J."/>
            <person name="Eisen J.A."/>
            <person name="Markowitz V."/>
            <person name="Hugenholtz P."/>
            <person name="Kyrpides N.C."/>
            <person name="Klenk H.P."/>
            <person name="Mavromatis K."/>
        </authorList>
    </citation>
    <scope>NUCLEOTIDE SEQUENCE [LARGE SCALE GENOMIC DNA]</scope>
    <source>
        <strain evidence="2">ATCC 29530 / DSM 19594 / LMG 11500 / NCIMB 11436 / LSU 4</strain>
    </source>
</reference>
<dbReference type="EMBL" id="CP002859">
    <property type="protein sequence ID" value="AEI51902.1"/>
    <property type="molecule type" value="Genomic_DNA"/>
</dbReference>
<name>A0A7U3ZR89_RUNSL</name>
<accession>A0A7U3ZR89</accession>
<evidence type="ECO:0000313" key="2">
    <source>
        <dbReference type="Proteomes" id="UP000000493"/>
    </source>
</evidence>
<organism evidence="1 2">
    <name type="scientific">Runella slithyformis (strain ATCC 29530 / DSM 19594 / LMG 11500 / NCIMB 11436 / LSU 4)</name>
    <dbReference type="NCBI Taxonomy" id="761193"/>
    <lineage>
        <taxon>Bacteria</taxon>
        <taxon>Pseudomonadati</taxon>
        <taxon>Bacteroidota</taxon>
        <taxon>Cytophagia</taxon>
        <taxon>Cytophagales</taxon>
        <taxon>Spirosomataceae</taxon>
        <taxon>Runella</taxon>
    </lineage>
</organism>
<dbReference type="Proteomes" id="UP000000493">
    <property type="component" value="Chromosome"/>
</dbReference>
<proteinExistence type="predicted"/>